<dbReference type="eggNOG" id="COG0827">
    <property type="taxonomic scope" value="Bacteria"/>
</dbReference>
<dbReference type="PANTHER" id="PTHR33841">
    <property type="entry name" value="DNA METHYLTRANSFERASE YEEA-RELATED"/>
    <property type="match status" value="1"/>
</dbReference>
<dbReference type="Pfam" id="PF07669">
    <property type="entry name" value="Eco57I"/>
    <property type="match status" value="1"/>
</dbReference>
<evidence type="ECO:0000259" key="6">
    <source>
        <dbReference type="Pfam" id="PF07669"/>
    </source>
</evidence>
<dbReference type="KEGG" id="gba:J421_4374"/>
<feature type="domain" description="Type II methyltransferase M.TaqI-like" evidence="6">
    <location>
        <begin position="433"/>
        <end position="730"/>
    </location>
</feature>
<keyword evidence="3" id="KW-0808">Transferase</keyword>
<evidence type="ECO:0000313" key="8">
    <source>
        <dbReference type="Proteomes" id="UP000019151"/>
    </source>
</evidence>
<sequence length="1070" mass="114445">MRLADAARLLAAAHDAGALVALVQALGFADAPIAVGRDAAASLARYGVRGARVLEGRGPPRALLGEATDARPVRETLAAVARHLAAVAPAQRWLVALAREDGSEVALAVCRVERSERVPRIAALVADPRRVLTSDAETLCALATGAPDRWHELLGREALSRRFYRQLETAVRALADTASGLDDGAARAEIALLYVSRLLFLAFVEAKGWLDGDHGFLRRTYDACRATGGRYHERVLRPLFFGTLNTPPRRRAGAARAFGRIPFLNGGLFAPTPTERRHRALRLDDDALGTVVVGLLGRHRFTAREESGAYSEAAVDPEMLGRAFESLMGADARRATGAFYTPQPLVEHVTAEALGAALGRDDPAVDRLLAGGRLEGAAADAVRDRIAALRVLDPACGSGAFLVHAMERLADLVGRCGDARPTAVRRRDVLARSVFGVDVNPTAVWLCELRLWLSVVVESDEPDPMCVAPLPNLDRHVRLGDSLAAPSWARGWGGDPWARVERATRRGERSTAQSLRARYVRASGRRKVTLGAALERVEREAAVDALDRVLGARRAERGALLVAARGRDLFGARRGSDAAERRRLDALRAECRELAARRRAVARGGALPFGFAWHFPDLAASRGCGVVLGNPPWVRPHALGAGERRALRAAYDTCRDAAWSPGASAAGAGRGFGGQADLAAPFLERSLALVRPGGIVALLVPAKLWRALAGGGVRRLLAREARVRVVEDWSDAPAAFDAAVYPSLVVAERAWSVERGAKSEQSRSTLHAPRSTLTVRVHDASSAREWPVDATRLPLDDTPGSPWLLVPPAVRDAIARLRAAGVPLGEAGLGRVRLGVKCGCNDAFLVRVVDEDGDVAHVDGVWPDGRARHGVVERALLRPAARGETLHDAADAARERLLWPHDATGRPLGALPPHAARWLAPWRAALAARSDARSGRGPWWALFRTAAAVGAMPRVVWADVARTLRPRLLRAGDPTVPLNSCYVLQCTPTDAAPLTTLLGSPVAAGWCAALAEPARGGYRRHLAWTVALLPVPRDWTAARRLLARDGSMAAVAAAYGLAAETLAPLAVHPD</sequence>
<dbReference type="GO" id="GO:0032259">
    <property type="term" value="P:methylation"/>
    <property type="evidence" value="ECO:0007669"/>
    <property type="project" value="UniProtKB-KW"/>
</dbReference>
<dbReference type="Proteomes" id="UP000019151">
    <property type="component" value="Chromosome"/>
</dbReference>
<reference evidence="7 8" key="1">
    <citation type="journal article" date="2014" name="Genome Announc.">
        <title>Genome Sequence and Methylome of Soil Bacterium Gemmatirosa kalamazoonensis KBS708T, a Member of the Rarely Cultivated Gemmatimonadetes Phylum.</title>
        <authorList>
            <person name="Debruyn J.M."/>
            <person name="Radosevich M."/>
            <person name="Wommack K.E."/>
            <person name="Polson S.W."/>
            <person name="Hauser L.J."/>
            <person name="Fawaz M.N."/>
            <person name="Korlach J."/>
            <person name="Tsai Y.C."/>
        </authorList>
    </citation>
    <scope>NUCLEOTIDE SEQUENCE [LARGE SCALE GENOMIC DNA]</scope>
    <source>
        <strain evidence="7 8">KBS708</strain>
    </source>
</reference>
<dbReference type="REBASE" id="78117">
    <property type="entry name" value="Gba708ORF4374P"/>
</dbReference>
<evidence type="ECO:0000256" key="2">
    <source>
        <dbReference type="ARBA" id="ARBA00022603"/>
    </source>
</evidence>
<evidence type="ECO:0000256" key="5">
    <source>
        <dbReference type="ARBA" id="ARBA00047942"/>
    </source>
</evidence>
<gene>
    <name evidence="7" type="ORF">J421_4374</name>
</gene>
<dbReference type="PATRIC" id="fig|861299.3.peg.4427"/>
<dbReference type="EC" id="2.1.1.72" evidence="1"/>
<evidence type="ECO:0000256" key="3">
    <source>
        <dbReference type="ARBA" id="ARBA00022679"/>
    </source>
</evidence>
<keyword evidence="8" id="KW-1185">Reference proteome</keyword>
<dbReference type="GO" id="GO:0009007">
    <property type="term" value="F:site-specific DNA-methyltransferase (adenine-specific) activity"/>
    <property type="evidence" value="ECO:0007669"/>
    <property type="project" value="UniProtKB-EC"/>
</dbReference>
<dbReference type="OrthoDB" id="9761012at2"/>
<comment type="catalytic activity">
    <reaction evidence="5">
        <text>a 2'-deoxyadenosine in DNA + S-adenosyl-L-methionine = an N(6)-methyl-2'-deoxyadenosine in DNA + S-adenosyl-L-homocysteine + H(+)</text>
        <dbReference type="Rhea" id="RHEA:15197"/>
        <dbReference type="Rhea" id="RHEA-COMP:12418"/>
        <dbReference type="Rhea" id="RHEA-COMP:12419"/>
        <dbReference type="ChEBI" id="CHEBI:15378"/>
        <dbReference type="ChEBI" id="CHEBI:57856"/>
        <dbReference type="ChEBI" id="CHEBI:59789"/>
        <dbReference type="ChEBI" id="CHEBI:90615"/>
        <dbReference type="ChEBI" id="CHEBI:90616"/>
        <dbReference type="EC" id="2.1.1.72"/>
    </reaction>
</comment>
<evidence type="ECO:0000256" key="1">
    <source>
        <dbReference type="ARBA" id="ARBA00011900"/>
    </source>
</evidence>
<dbReference type="InterPro" id="IPR050953">
    <property type="entry name" value="N4_N6_ade-DNA_methylase"/>
</dbReference>
<dbReference type="eggNOG" id="COG1002">
    <property type="taxonomic scope" value="Bacteria"/>
</dbReference>
<proteinExistence type="predicted"/>
<protein>
    <recommendedName>
        <fullName evidence="1">site-specific DNA-methyltransferase (adenine-specific)</fullName>
        <ecNumber evidence="1">2.1.1.72</ecNumber>
    </recommendedName>
</protein>
<dbReference type="EMBL" id="CP007128">
    <property type="protein sequence ID" value="AHG91911.1"/>
    <property type="molecule type" value="Genomic_DNA"/>
</dbReference>
<evidence type="ECO:0000313" key="7">
    <source>
        <dbReference type="EMBL" id="AHG91911.1"/>
    </source>
</evidence>
<dbReference type="SUPFAM" id="SSF53335">
    <property type="entry name" value="S-adenosyl-L-methionine-dependent methyltransferases"/>
    <property type="match status" value="1"/>
</dbReference>
<name>W0RMB9_9BACT</name>
<dbReference type="STRING" id="861299.J421_4374"/>
<organism evidence="7 8">
    <name type="scientific">Gemmatirosa kalamazoonensis</name>
    <dbReference type="NCBI Taxonomy" id="861299"/>
    <lineage>
        <taxon>Bacteria</taxon>
        <taxon>Pseudomonadati</taxon>
        <taxon>Gemmatimonadota</taxon>
        <taxon>Gemmatimonadia</taxon>
        <taxon>Gemmatimonadales</taxon>
        <taxon>Gemmatimonadaceae</taxon>
        <taxon>Gemmatirosa</taxon>
    </lineage>
</organism>
<dbReference type="RefSeq" id="WP_148306463.1">
    <property type="nucleotide sequence ID" value="NZ_CP007128.1"/>
</dbReference>
<dbReference type="InterPro" id="IPR029063">
    <property type="entry name" value="SAM-dependent_MTases_sf"/>
</dbReference>
<dbReference type="InterPro" id="IPR011639">
    <property type="entry name" value="MethylTrfase_TaqI-like_dom"/>
</dbReference>
<dbReference type="GO" id="GO:0006304">
    <property type="term" value="P:DNA modification"/>
    <property type="evidence" value="ECO:0007669"/>
    <property type="project" value="InterPro"/>
</dbReference>
<keyword evidence="4" id="KW-0949">S-adenosyl-L-methionine</keyword>
<dbReference type="PANTHER" id="PTHR33841:SF1">
    <property type="entry name" value="DNA METHYLTRANSFERASE A"/>
    <property type="match status" value="1"/>
</dbReference>
<dbReference type="InParanoid" id="W0RMB9"/>
<dbReference type="Gene3D" id="3.40.50.150">
    <property type="entry name" value="Vaccinia Virus protein VP39"/>
    <property type="match status" value="1"/>
</dbReference>
<evidence type="ECO:0000256" key="4">
    <source>
        <dbReference type="ARBA" id="ARBA00022691"/>
    </source>
</evidence>
<dbReference type="HOGENOM" id="CLU_282518_0_0_0"/>
<accession>W0RMB9</accession>
<dbReference type="AlphaFoldDB" id="W0RMB9"/>
<keyword evidence="2" id="KW-0489">Methyltransferase</keyword>
<dbReference type="PRINTS" id="PR00507">
    <property type="entry name" value="N12N6MTFRASE"/>
</dbReference>